<dbReference type="EMBL" id="JAQQBS010001448">
    <property type="protein sequence ID" value="KAK0157197.1"/>
    <property type="molecule type" value="Genomic_DNA"/>
</dbReference>
<evidence type="ECO:0000313" key="1">
    <source>
        <dbReference type="EMBL" id="KAK0157197.1"/>
    </source>
</evidence>
<reference evidence="1" key="2">
    <citation type="submission" date="2023-03" db="EMBL/GenBank/DDBJ databases">
        <authorList>
            <person name="Inwood S.N."/>
            <person name="Skelly J.G."/>
            <person name="Guhlin J."/>
            <person name="Harrop T.W.R."/>
            <person name="Goldson S.G."/>
            <person name="Dearden P.K."/>
        </authorList>
    </citation>
    <scope>NUCLEOTIDE SEQUENCE</scope>
    <source>
        <strain evidence="1">Irish</strain>
        <tissue evidence="1">Whole body</tissue>
    </source>
</reference>
<evidence type="ECO:0000313" key="2">
    <source>
        <dbReference type="Proteomes" id="UP001168990"/>
    </source>
</evidence>
<protein>
    <submittedName>
        <fullName evidence="1">Uncharacterized protein</fullName>
    </submittedName>
</protein>
<proteinExistence type="predicted"/>
<dbReference type="AlphaFoldDB" id="A0AA39C3J3"/>
<organism evidence="1 2">
    <name type="scientific">Microctonus aethiopoides</name>
    <dbReference type="NCBI Taxonomy" id="144406"/>
    <lineage>
        <taxon>Eukaryota</taxon>
        <taxon>Metazoa</taxon>
        <taxon>Ecdysozoa</taxon>
        <taxon>Arthropoda</taxon>
        <taxon>Hexapoda</taxon>
        <taxon>Insecta</taxon>
        <taxon>Pterygota</taxon>
        <taxon>Neoptera</taxon>
        <taxon>Endopterygota</taxon>
        <taxon>Hymenoptera</taxon>
        <taxon>Apocrita</taxon>
        <taxon>Ichneumonoidea</taxon>
        <taxon>Braconidae</taxon>
        <taxon>Euphorinae</taxon>
        <taxon>Microctonus</taxon>
    </lineage>
</organism>
<keyword evidence="2" id="KW-1185">Reference proteome</keyword>
<dbReference type="Proteomes" id="UP001168990">
    <property type="component" value="Unassembled WGS sequence"/>
</dbReference>
<gene>
    <name evidence="1" type="ORF">PV328_011760</name>
</gene>
<sequence length="106" mass="12279">MLCEKFTAANILVKQADNESDGLIIETTVKPLQYYTKNFQKGETTVFETLEKYNDIIGRVGICEEQYRRDGHACKQYQQCDLVNRATINAKSEQRHVCKVMQNNKQ</sequence>
<comment type="caution">
    <text evidence="1">The sequence shown here is derived from an EMBL/GenBank/DDBJ whole genome shotgun (WGS) entry which is preliminary data.</text>
</comment>
<name>A0AA39C3J3_9HYME</name>
<reference evidence="1" key="1">
    <citation type="journal article" date="2023" name="bioRxiv">
        <title>Scaffold-level genome assemblies of two parasitoid biocontrol wasps reveal the parthenogenesis mechanism and an associated novel virus.</title>
        <authorList>
            <person name="Inwood S."/>
            <person name="Skelly J."/>
            <person name="Guhlin J."/>
            <person name="Harrop T."/>
            <person name="Goldson S."/>
            <person name="Dearden P."/>
        </authorList>
    </citation>
    <scope>NUCLEOTIDE SEQUENCE</scope>
    <source>
        <strain evidence="1">Irish</strain>
        <tissue evidence="1">Whole body</tissue>
    </source>
</reference>
<accession>A0AA39C3J3</accession>